<dbReference type="Pfam" id="PF07287">
    <property type="entry name" value="AtuA"/>
    <property type="match status" value="1"/>
</dbReference>
<comment type="caution">
    <text evidence="2">The sequence shown here is derived from an EMBL/GenBank/DDBJ whole genome shotgun (WGS) entry which is preliminary data.</text>
</comment>
<dbReference type="InterPro" id="IPR010839">
    <property type="entry name" value="AtuA_N"/>
</dbReference>
<organism evidence="2 3">
    <name type="scientific">Paraburkholderia unamae</name>
    <dbReference type="NCBI Taxonomy" id="219649"/>
    <lineage>
        <taxon>Bacteria</taxon>
        <taxon>Pseudomonadati</taxon>
        <taxon>Pseudomonadota</taxon>
        <taxon>Betaproteobacteria</taxon>
        <taxon>Burkholderiales</taxon>
        <taxon>Burkholderiaceae</taxon>
        <taxon>Paraburkholderia</taxon>
    </lineage>
</organism>
<keyword evidence="3" id="KW-1185">Reference proteome</keyword>
<dbReference type="EMBL" id="QEOB01000015">
    <property type="protein sequence ID" value="PVX77106.1"/>
    <property type="molecule type" value="Genomic_DNA"/>
</dbReference>
<dbReference type="PANTHER" id="PTHR47708:SF2">
    <property type="entry name" value="SI:CH73-132F6.5"/>
    <property type="match status" value="1"/>
</dbReference>
<name>A0ABX5KFT6_9BURK</name>
<sequence>MSHSIRIGSGSGWWGDRIEPAALSAEHGALDYLCFETMAEATVSAAQVRARRDPAFPGYDTYLDERMRAVLPACMRGNTRIISNQGWIDPTRAARRVVELLSEMGIHGVKVAAVNGSLIGKRVLDMADSIMETGAPLRELEPTLISAEAYMGAEPIADALRDGARIVITGRVADPSLFLAPLMHEFGWEANDYARIGAGSAIGHLLECGAQITGGYFCDPGFKDVPMPWNLAFPIAEVEPNGDVVISRVAGTGGAITLQTVKEQMLYEVHDPANYITPDAVVDFTQAKLEQIDEQRVRVTGLTGKPRTDTLKVSIGCLEGFIGEDMFFYAGPGALRRAKLAKQVLEERFKLVKLDAQDLRIDFLGLNAIHGAATPEDAPEPYEIAVRVAARTRTRAEAAKVGREVDGMAVSGIAHTGKRVPHQDRTREVIGVWSALVAREQVQASIEYFES</sequence>
<dbReference type="RefSeq" id="WP_116613056.1">
    <property type="nucleotide sequence ID" value="NZ_CAJZAT010000197.1"/>
</dbReference>
<dbReference type="PANTHER" id="PTHR47708">
    <property type="match status" value="1"/>
</dbReference>
<evidence type="ECO:0000313" key="3">
    <source>
        <dbReference type="Proteomes" id="UP000245712"/>
    </source>
</evidence>
<accession>A0ABX5KFT6</accession>
<reference evidence="2 3" key="1">
    <citation type="submission" date="2018-05" db="EMBL/GenBank/DDBJ databases">
        <title>Genomic Encyclopedia of Type Strains, Phase IV (KMG-V): Genome sequencing to study the core and pangenomes of soil and plant-associated prokaryotes.</title>
        <authorList>
            <person name="Whitman W."/>
        </authorList>
    </citation>
    <scope>NUCLEOTIDE SEQUENCE [LARGE SCALE GENOMIC DNA]</scope>
    <source>
        <strain evidence="2 3">SCZa-39</strain>
    </source>
</reference>
<evidence type="ECO:0000313" key="2">
    <source>
        <dbReference type="EMBL" id="PVX77106.1"/>
    </source>
</evidence>
<feature type="domain" description="Acyclic terpene utilisation N-terminal" evidence="1">
    <location>
        <begin position="5"/>
        <end position="447"/>
    </location>
</feature>
<dbReference type="Proteomes" id="UP000245712">
    <property type="component" value="Unassembled WGS sequence"/>
</dbReference>
<protein>
    <submittedName>
        <fullName evidence="2">Uncharacterized protein DUF1446</fullName>
    </submittedName>
</protein>
<proteinExistence type="predicted"/>
<gene>
    <name evidence="2" type="ORF">C7402_115165</name>
</gene>
<evidence type="ECO:0000259" key="1">
    <source>
        <dbReference type="Pfam" id="PF07287"/>
    </source>
</evidence>